<feature type="domain" description="C2H2-type" evidence="7">
    <location>
        <begin position="200"/>
        <end position="228"/>
    </location>
</feature>
<keyword evidence="10" id="KW-1185">Reference proteome</keyword>
<feature type="domain" description="C2H2-type" evidence="7">
    <location>
        <begin position="158"/>
        <end position="186"/>
    </location>
</feature>
<feature type="domain" description="C2H2-type" evidence="7">
    <location>
        <begin position="127"/>
        <end position="155"/>
    </location>
</feature>
<evidence type="ECO:0000256" key="2">
    <source>
        <dbReference type="ARBA" id="ARBA00022737"/>
    </source>
</evidence>
<dbReference type="PANTHER" id="PTHR24393">
    <property type="entry name" value="ZINC FINGER PROTEIN"/>
    <property type="match status" value="1"/>
</dbReference>
<dbReference type="PROSITE" id="PS50157">
    <property type="entry name" value="ZINC_FINGER_C2H2_2"/>
    <property type="match status" value="6"/>
</dbReference>
<dbReference type="SMART" id="SM00355">
    <property type="entry name" value="ZnF_C2H2"/>
    <property type="match status" value="7"/>
</dbReference>
<proteinExistence type="predicted"/>
<dbReference type="OrthoDB" id="8918594at2759"/>
<reference evidence="9" key="3">
    <citation type="submission" date="2015-06" db="UniProtKB">
        <authorList>
            <consortium name="EnsemblMetazoa"/>
        </authorList>
    </citation>
    <scope>IDENTIFICATION</scope>
</reference>
<evidence type="ECO:0000313" key="9">
    <source>
        <dbReference type="EnsemblMetazoa" id="CapteP47286"/>
    </source>
</evidence>
<dbReference type="SUPFAM" id="SSF57667">
    <property type="entry name" value="beta-beta-alpha zinc fingers"/>
    <property type="match status" value="2"/>
</dbReference>
<evidence type="ECO:0000259" key="7">
    <source>
        <dbReference type="PROSITE" id="PS50157"/>
    </source>
</evidence>
<evidence type="ECO:0000256" key="6">
    <source>
        <dbReference type="PROSITE-ProRule" id="PRU00042"/>
    </source>
</evidence>
<evidence type="ECO:0000256" key="4">
    <source>
        <dbReference type="ARBA" id="ARBA00022833"/>
    </source>
</evidence>
<dbReference type="PROSITE" id="PS00028">
    <property type="entry name" value="ZINC_FINGER_C2H2_1"/>
    <property type="match status" value="3"/>
</dbReference>
<keyword evidence="4" id="KW-0862">Zinc</keyword>
<keyword evidence="2" id="KW-0677">Repeat</keyword>
<keyword evidence="1" id="KW-0479">Metal-binding</keyword>
<protein>
    <recommendedName>
        <fullName evidence="7">C2H2-type domain-containing protein</fullName>
    </recommendedName>
</protein>
<evidence type="ECO:0000256" key="3">
    <source>
        <dbReference type="ARBA" id="ARBA00022771"/>
    </source>
</evidence>
<dbReference type="Pfam" id="PF00096">
    <property type="entry name" value="zf-C2H2"/>
    <property type="match status" value="2"/>
</dbReference>
<dbReference type="InterPro" id="IPR013087">
    <property type="entry name" value="Znf_C2H2_type"/>
</dbReference>
<dbReference type="STRING" id="283909.R7TX56"/>
<dbReference type="Proteomes" id="UP000014760">
    <property type="component" value="Unassembled WGS sequence"/>
</dbReference>
<evidence type="ECO:0000313" key="10">
    <source>
        <dbReference type="Proteomes" id="UP000014760"/>
    </source>
</evidence>
<feature type="non-terminal residue" evidence="8">
    <location>
        <position position="275"/>
    </location>
</feature>
<feature type="domain" description="C2H2-type" evidence="7">
    <location>
        <begin position="229"/>
        <end position="256"/>
    </location>
</feature>
<feature type="non-terminal residue" evidence="8">
    <location>
        <position position="1"/>
    </location>
</feature>
<dbReference type="InterPro" id="IPR036236">
    <property type="entry name" value="Znf_C2H2_sf"/>
</dbReference>
<dbReference type="EMBL" id="KB308179">
    <property type="protein sequence ID" value="ELT98187.1"/>
    <property type="molecule type" value="Genomic_DNA"/>
</dbReference>
<accession>R7TX56</accession>
<dbReference type="GO" id="GO:0008270">
    <property type="term" value="F:zinc ion binding"/>
    <property type="evidence" value="ECO:0007669"/>
    <property type="project" value="UniProtKB-KW"/>
</dbReference>
<dbReference type="PANTHER" id="PTHR24393:SF34">
    <property type="entry name" value="PR_SET DOMAIN 13"/>
    <property type="match status" value="1"/>
</dbReference>
<dbReference type="EMBL" id="AMQN01027201">
    <property type="status" value="NOT_ANNOTATED_CDS"/>
    <property type="molecule type" value="Genomic_DNA"/>
</dbReference>
<dbReference type="AlphaFoldDB" id="R7TX56"/>
<sequence length="275" mass="31595">HTKHEVDFQLKCEECEAIFPSHQSLKNHVTSHSMPCGRCKFKAKHQAMLDVHELCHAPEDPDIFCCFVCSHQLTINPSKWAAMESHLESEHPGLIPLAFYCERCGRGFDQAPQLAEHGATCIAQGASKCPHCYKCFQSEARLQKHMLNVHSGEKLKPVTCPICHKSFKSAIRLRNHTREVHEGKKRKPSAKPAKQDTVLHMCEACAYITPSRDRLKNHQKAVHEGVLPFKCNLCDYRTSERSDLARHKFKHKNEKRFACPHCSYRTNERWVLVNH</sequence>
<dbReference type="Gene3D" id="3.30.160.60">
    <property type="entry name" value="Classic Zinc Finger"/>
    <property type="match status" value="3"/>
</dbReference>
<keyword evidence="3 6" id="KW-0863">Zinc-finger</keyword>
<organism evidence="8">
    <name type="scientific">Capitella teleta</name>
    <name type="common">Polychaete worm</name>
    <dbReference type="NCBI Taxonomy" id="283909"/>
    <lineage>
        <taxon>Eukaryota</taxon>
        <taxon>Metazoa</taxon>
        <taxon>Spiralia</taxon>
        <taxon>Lophotrochozoa</taxon>
        <taxon>Annelida</taxon>
        <taxon>Polychaeta</taxon>
        <taxon>Sedentaria</taxon>
        <taxon>Scolecida</taxon>
        <taxon>Capitellidae</taxon>
        <taxon>Capitella</taxon>
    </lineage>
</organism>
<evidence type="ECO:0000256" key="5">
    <source>
        <dbReference type="ARBA" id="ARBA00023242"/>
    </source>
</evidence>
<gene>
    <name evidence="8" type="ORF">CAPTEDRAFT_47286</name>
</gene>
<dbReference type="HOGENOM" id="CLU_002678_2_1_1"/>
<dbReference type="GO" id="GO:0001228">
    <property type="term" value="F:DNA-binding transcription activator activity, RNA polymerase II-specific"/>
    <property type="evidence" value="ECO:0007669"/>
    <property type="project" value="TreeGrafter"/>
</dbReference>
<feature type="domain" description="C2H2-type" evidence="7">
    <location>
        <begin position="10"/>
        <end position="33"/>
    </location>
</feature>
<evidence type="ECO:0000256" key="1">
    <source>
        <dbReference type="ARBA" id="ARBA00022723"/>
    </source>
</evidence>
<dbReference type="GO" id="GO:0005634">
    <property type="term" value="C:nucleus"/>
    <property type="evidence" value="ECO:0007669"/>
    <property type="project" value="TreeGrafter"/>
</dbReference>
<reference evidence="10" key="1">
    <citation type="submission" date="2012-12" db="EMBL/GenBank/DDBJ databases">
        <authorList>
            <person name="Hellsten U."/>
            <person name="Grimwood J."/>
            <person name="Chapman J.A."/>
            <person name="Shapiro H."/>
            <person name="Aerts A."/>
            <person name="Otillar R.P."/>
            <person name="Terry A.Y."/>
            <person name="Boore J.L."/>
            <person name="Simakov O."/>
            <person name="Marletaz F."/>
            <person name="Cho S.-J."/>
            <person name="Edsinger-Gonzales E."/>
            <person name="Havlak P."/>
            <person name="Kuo D.-H."/>
            <person name="Larsson T."/>
            <person name="Lv J."/>
            <person name="Arendt D."/>
            <person name="Savage R."/>
            <person name="Osoegawa K."/>
            <person name="de Jong P."/>
            <person name="Lindberg D.R."/>
            <person name="Seaver E.C."/>
            <person name="Weisblat D.A."/>
            <person name="Putnam N.H."/>
            <person name="Grigoriev I.V."/>
            <person name="Rokhsar D.S."/>
        </authorList>
    </citation>
    <scope>NUCLEOTIDE SEQUENCE</scope>
    <source>
        <strain evidence="10">I ESC-2004</strain>
    </source>
</reference>
<dbReference type="EnsemblMetazoa" id="CapteT47286">
    <property type="protein sequence ID" value="CapteP47286"/>
    <property type="gene ID" value="CapteG47286"/>
</dbReference>
<keyword evidence="5" id="KW-0539">Nucleus</keyword>
<dbReference type="GO" id="GO:0000978">
    <property type="term" value="F:RNA polymerase II cis-regulatory region sequence-specific DNA binding"/>
    <property type="evidence" value="ECO:0007669"/>
    <property type="project" value="TreeGrafter"/>
</dbReference>
<reference evidence="8 10" key="2">
    <citation type="journal article" date="2013" name="Nature">
        <title>Insights into bilaterian evolution from three spiralian genomes.</title>
        <authorList>
            <person name="Simakov O."/>
            <person name="Marletaz F."/>
            <person name="Cho S.J."/>
            <person name="Edsinger-Gonzales E."/>
            <person name="Havlak P."/>
            <person name="Hellsten U."/>
            <person name="Kuo D.H."/>
            <person name="Larsson T."/>
            <person name="Lv J."/>
            <person name="Arendt D."/>
            <person name="Savage R."/>
            <person name="Osoegawa K."/>
            <person name="de Jong P."/>
            <person name="Grimwood J."/>
            <person name="Chapman J.A."/>
            <person name="Shapiro H."/>
            <person name="Aerts A."/>
            <person name="Otillar R.P."/>
            <person name="Terry A.Y."/>
            <person name="Boore J.L."/>
            <person name="Grigoriev I.V."/>
            <person name="Lindberg D.R."/>
            <person name="Seaver E.C."/>
            <person name="Weisblat D.A."/>
            <person name="Putnam N.H."/>
            <person name="Rokhsar D.S."/>
        </authorList>
    </citation>
    <scope>NUCLEOTIDE SEQUENCE</scope>
    <source>
        <strain evidence="8 10">I ESC-2004</strain>
    </source>
</reference>
<evidence type="ECO:0000313" key="8">
    <source>
        <dbReference type="EMBL" id="ELT98187.1"/>
    </source>
</evidence>
<name>R7TX56_CAPTE</name>
<feature type="domain" description="C2H2-type" evidence="7">
    <location>
        <begin position="99"/>
        <end position="117"/>
    </location>
</feature>